<dbReference type="PANTHER" id="PTHR47211:SF4">
    <property type="entry name" value="MYB_SANT-LIKE DNA-BINDING DOMAIN PROTEIN"/>
    <property type="match status" value="1"/>
</dbReference>
<evidence type="ECO:0000313" key="1">
    <source>
        <dbReference type="EMBL" id="OIW17298.1"/>
    </source>
</evidence>
<reference evidence="1 2" key="1">
    <citation type="journal article" date="2017" name="Plant Biotechnol. J.">
        <title>A comprehensive draft genome sequence for lupin (Lupinus angustifolius), an emerging health food: insights into plant-microbe interactions and legume evolution.</title>
        <authorList>
            <person name="Hane J.K."/>
            <person name="Ming Y."/>
            <person name="Kamphuis L.G."/>
            <person name="Nelson M.N."/>
            <person name="Garg G."/>
            <person name="Atkins C.A."/>
            <person name="Bayer P.E."/>
            <person name="Bravo A."/>
            <person name="Bringans S."/>
            <person name="Cannon S."/>
            <person name="Edwards D."/>
            <person name="Foley R."/>
            <person name="Gao L.L."/>
            <person name="Harrison M.J."/>
            <person name="Huang W."/>
            <person name="Hurgobin B."/>
            <person name="Li S."/>
            <person name="Liu C.W."/>
            <person name="McGrath A."/>
            <person name="Morahan G."/>
            <person name="Murray J."/>
            <person name="Weller J."/>
            <person name="Jian J."/>
            <person name="Singh K.B."/>
        </authorList>
    </citation>
    <scope>NUCLEOTIDE SEQUENCE [LARGE SCALE GENOMIC DNA]</scope>
    <source>
        <strain evidence="2">cv. Tanjil</strain>
        <tissue evidence="1">Whole plant</tissue>
    </source>
</reference>
<dbReference type="Gramene" id="OIW17298">
    <property type="protein sequence ID" value="OIW17298"/>
    <property type="gene ID" value="TanjilG_22410"/>
</dbReference>
<gene>
    <name evidence="1" type="ORF">TanjilG_22410</name>
</gene>
<organism evidence="1 2">
    <name type="scientific">Lupinus angustifolius</name>
    <name type="common">Narrow-leaved blue lupine</name>
    <dbReference type="NCBI Taxonomy" id="3871"/>
    <lineage>
        <taxon>Eukaryota</taxon>
        <taxon>Viridiplantae</taxon>
        <taxon>Streptophyta</taxon>
        <taxon>Embryophyta</taxon>
        <taxon>Tracheophyta</taxon>
        <taxon>Spermatophyta</taxon>
        <taxon>Magnoliopsida</taxon>
        <taxon>eudicotyledons</taxon>
        <taxon>Gunneridae</taxon>
        <taxon>Pentapetalae</taxon>
        <taxon>rosids</taxon>
        <taxon>fabids</taxon>
        <taxon>Fabales</taxon>
        <taxon>Fabaceae</taxon>
        <taxon>Papilionoideae</taxon>
        <taxon>50 kb inversion clade</taxon>
        <taxon>genistoids sensu lato</taxon>
        <taxon>core genistoids</taxon>
        <taxon>Genisteae</taxon>
        <taxon>Lupinus</taxon>
    </lineage>
</organism>
<sequence length="53" mass="5944">MKRLSSNEVQKDQLEARNMNFQLDLQQQKDTASNIVNVLDKLVDAVGGIADKL</sequence>
<proteinExistence type="predicted"/>
<keyword evidence="2" id="KW-1185">Reference proteome</keyword>
<evidence type="ECO:0000313" key="2">
    <source>
        <dbReference type="Proteomes" id="UP000188354"/>
    </source>
</evidence>
<dbReference type="Proteomes" id="UP000188354">
    <property type="component" value="Chromosome LG02"/>
</dbReference>
<dbReference type="PANTHER" id="PTHR47211">
    <property type="entry name" value="TRIHELIX TRANSCRIPTION FACTOR ASR3"/>
    <property type="match status" value="1"/>
</dbReference>
<protein>
    <submittedName>
        <fullName evidence="1">Uncharacterized protein</fullName>
    </submittedName>
</protein>
<name>A0A4P1RSB0_LUPAN</name>
<accession>A0A4P1RSB0</accession>
<dbReference type="EMBL" id="CM007362">
    <property type="protein sequence ID" value="OIW17298.1"/>
    <property type="molecule type" value="Genomic_DNA"/>
</dbReference>
<dbReference type="AlphaFoldDB" id="A0A4P1RSB0"/>